<feature type="compositionally biased region" description="Polar residues" evidence="2">
    <location>
        <begin position="300"/>
        <end position="310"/>
    </location>
</feature>
<dbReference type="PROSITE" id="PS00028">
    <property type="entry name" value="ZINC_FINGER_C2H2_1"/>
    <property type="match status" value="4"/>
</dbReference>
<dbReference type="OrthoDB" id="10063916at2759"/>
<feature type="compositionally biased region" description="Polar residues" evidence="2">
    <location>
        <begin position="448"/>
        <end position="462"/>
    </location>
</feature>
<keyword evidence="1" id="KW-0862">Zinc</keyword>
<dbReference type="PANTHER" id="PTHR12451:SF0">
    <property type="entry name" value="ZINC FINGER PROTEIN CASTOR HOMOLOG 1"/>
    <property type="match status" value="1"/>
</dbReference>
<feature type="domain" description="C2H2-type" evidence="3">
    <location>
        <begin position="410"/>
        <end position="437"/>
    </location>
</feature>
<dbReference type="EMBL" id="JABSTR010000008">
    <property type="protein sequence ID" value="KAH9376904.1"/>
    <property type="molecule type" value="Genomic_DNA"/>
</dbReference>
<dbReference type="VEuPathDB" id="VectorBase:HLOH_041985"/>
<dbReference type="GO" id="GO:0045944">
    <property type="term" value="P:positive regulation of transcription by RNA polymerase II"/>
    <property type="evidence" value="ECO:0007669"/>
    <property type="project" value="TreeGrafter"/>
</dbReference>
<dbReference type="GO" id="GO:0000977">
    <property type="term" value="F:RNA polymerase II transcription regulatory region sequence-specific DNA binding"/>
    <property type="evidence" value="ECO:0007669"/>
    <property type="project" value="TreeGrafter"/>
</dbReference>
<evidence type="ECO:0000313" key="5">
    <source>
        <dbReference type="Proteomes" id="UP000821853"/>
    </source>
</evidence>
<dbReference type="GO" id="GO:0005634">
    <property type="term" value="C:nucleus"/>
    <property type="evidence" value="ECO:0007669"/>
    <property type="project" value="TreeGrafter"/>
</dbReference>
<feature type="compositionally biased region" description="Low complexity" evidence="2">
    <location>
        <begin position="265"/>
        <end position="274"/>
    </location>
</feature>
<feature type="compositionally biased region" description="Low complexity" evidence="2">
    <location>
        <begin position="358"/>
        <end position="371"/>
    </location>
</feature>
<dbReference type="GO" id="GO:0008270">
    <property type="term" value="F:zinc ion binding"/>
    <property type="evidence" value="ECO:0007669"/>
    <property type="project" value="UniProtKB-KW"/>
</dbReference>
<evidence type="ECO:0000256" key="1">
    <source>
        <dbReference type="PROSITE-ProRule" id="PRU00042"/>
    </source>
</evidence>
<feature type="compositionally biased region" description="Low complexity" evidence="2">
    <location>
        <begin position="478"/>
        <end position="488"/>
    </location>
</feature>
<proteinExistence type="predicted"/>
<protein>
    <recommendedName>
        <fullName evidence="3">C2H2-type domain-containing protein</fullName>
    </recommendedName>
</protein>
<feature type="region of interest" description="Disordered" evidence="2">
    <location>
        <begin position="433"/>
        <end position="488"/>
    </location>
</feature>
<feature type="domain" description="C2H2-type" evidence="3">
    <location>
        <begin position="616"/>
        <end position="645"/>
    </location>
</feature>
<feature type="region of interest" description="Disordered" evidence="2">
    <location>
        <begin position="126"/>
        <end position="148"/>
    </location>
</feature>
<evidence type="ECO:0000313" key="4">
    <source>
        <dbReference type="EMBL" id="KAH9376904.1"/>
    </source>
</evidence>
<dbReference type="PROSITE" id="PS50157">
    <property type="entry name" value="ZINC_FINGER_C2H2_2"/>
    <property type="match status" value="3"/>
</dbReference>
<evidence type="ECO:0000256" key="2">
    <source>
        <dbReference type="SAM" id="MobiDB-lite"/>
    </source>
</evidence>
<gene>
    <name evidence="4" type="ORF">HPB48_002781</name>
</gene>
<feature type="region of interest" description="Disordered" evidence="2">
    <location>
        <begin position="322"/>
        <end position="372"/>
    </location>
</feature>
<reference evidence="4 5" key="1">
    <citation type="journal article" date="2020" name="Cell">
        <title>Large-Scale Comparative Analyses of Tick Genomes Elucidate Their Genetic Diversity and Vector Capacities.</title>
        <authorList>
            <consortium name="Tick Genome and Microbiome Consortium (TIGMIC)"/>
            <person name="Jia N."/>
            <person name="Wang J."/>
            <person name="Shi W."/>
            <person name="Du L."/>
            <person name="Sun Y."/>
            <person name="Zhan W."/>
            <person name="Jiang J.F."/>
            <person name="Wang Q."/>
            <person name="Zhang B."/>
            <person name="Ji P."/>
            <person name="Bell-Sakyi L."/>
            <person name="Cui X.M."/>
            <person name="Yuan T.T."/>
            <person name="Jiang B.G."/>
            <person name="Yang W.F."/>
            <person name="Lam T.T."/>
            <person name="Chang Q.C."/>
            <person name="Ding S.J."/>
            <person name="Wang X.J."/>
            <person name="Zhu J.G."/>
            <person name="Ruan X.D."/>
            <person name="Zhao L."/>
            <person name="Wei J.T."/>
            <person name="Ye R.Z."/>
            <person name="Que T.C."/>
            <person name="Du C.H."/>
            <person name="Zhou Y.H."/>
            <person name="Cheng J.X."/>
            <person name="Dai P.F."/>
            <person name="Guo W.B."/>
            <person name="Han X.H."/>
            <person name="Huang E.J."/>
            <person name="Li L.F."/>
            <person name="Wei W."/>
            <person name="Gao Y.C."/>
            <person name="Liu J.Z."/>
            <person name="Shao H.Z."/>
            <person name="Wang X."/>
            <person name="Wang C.C."/>
            <person name="Yang T.C."/>
            <person name="Huo Q.B."/>
            <person name="Li W."/>
            <person name="Chen H.Y."/>
            <person name="Chen S.E."/>
            <person name="Zhou L.G."/>
            <person name="Ni X.B."/>
            <person name="Tian J.H."/>
            <person name="Sheng Y."/>
            <person name="Liu T."/>
            <person name="Pan Y.S."/>
            <person name="Xia L.Y."/>
            <person name="Li J."/>
            <person name="Zhao F."/>
            <person name="Cao W.C."/>
        </authorList>
    </citation>
    <scope>NUCLEOTIDE SEQUENCE [LARGE SCALE GENOMIC DNA]</scope>
    <source>
        <strain evidence="4">HaeL-2018</strain>
    </source>
</reference>
<keyword evidence="1" id="KW-0863">Zinc-finger</keyword>
<name>A0A9J6GQF4_HAELO</name>
<comment type="caution">
    <text evidence="4">The sequence shown here is derived from an EMBL/GenBank/DDBJ whole genome shotgun (WGS) entry which is preliminary data.</text>
</comment>
<feature type="domain" description="C2H2-type" evidence="3">
    <location>
        <begin position="236"/>
        <end position="265"/>
    </location>
</feature>
<dbReference type="InterPro" id="IPR040373">
    <property type="entry name" value="CASZ1"/>
</dbReference>
<sequence length="738" mass="80860">MDGIFRRKRGRPPKNRMIEFPLGASSPHLSQAIYASFKLPKPGSSQNMPGLFPPFQGPGGTGGLMGMPGPSNMARMPLGSPGMDFTVENQQALQFLQQHQHIQEKLLEQQEKHSAEQAALMAIKAEPKEPSEPEPAAPPTGPTPPQPLASSDVHEGFFIFPENSVCPDKLCAFLGQRHFHCVQARCHYVTDREDILVLHSKDFHDNIDIIEGFVFYDRSVDCRLPGCHSNKVNRHFHCTRPSCNYSFVRYSTMSLHEQKHSGSLQQQQPNNSPSQEEEDEGPSPPKKKSCSSDDDRTASPAASDSSQKTVVKSAGTFYPLSAFSNNGGNNNSSGGGKPGSDNGHHIQEEDEDKERLGASPTSSTASSLPESDQQPLMKLLMKPTAANIGTGSMLPELRQTLCKKKKRDHFHCNVCNQAFSSFSRLRLHVGKHSGAPSPVPVYPDGRTTPLSGQSSPVSSTAPGESDADEEPAPTRTESPPSKSTPPKLSLQNIQNMQNMQHMFWPPVSSPGMIPGMAPLNPALLGLGDLAGHPNLRSSAPGPHVSLGRHKRPLFGSGGNCKGVDEPLTMVSEAKRMKMPSLRILKDEPVPDGYVRFRFNEDCGYRHCGYREHQTHFHCTRKDCGYSFCDKTRFVQHTARHERLDTLMGGDFRQFRANVHCGRVDCPHAASQAAANGPAGGGGGSSNKASHFHCLKCEFNCGVESCNYNAKQTHYHCLKCQYAVLGLSQMSSHKYRHMD</sequence>
<dbReference type="InterPro" id="IPR013087">
    <property type="entry name" value="Znf_C2H2_type"/>
</dbReference>
<dbReference type="Proteomes" id="UP000821853">
    <property type="component" value="Unassembled WGS sequence"/>
</dbReference>
<accession>A0A9J6GQF4</accession>
<feature type="region of interest" description="Disordered" evidence="2">
    <location>
        <begin position="256"/>
        <end position="310"/>
    </location>
</feature>
<dbReference type="AlphaFoldDB" id="A0A9J6GQF4"/>
<organism evidence="4 5">
    <name type="scientific">Haemaphysalis longicornis</name>
    <name type="common">Bush tick</name>
    <dbReference type="NCBI Taxonomy" id="44386"/>
    <lineage>
        <taxon>Eukaryota</taxon>
        <taxon>Metazoa</taxon>
        <taxon>Ecdysozoa</taxon>
        <taxon>Arthropoda</taxon>
        <taxon>Chelicerata</taxon>
        <taxon>Arachnida</taxon>
        <taxon>Acari</taxon>
        <taxon>Parasitiformes</taxon>
        <taxon>Ixodida</taxon>
        <taxon>Ixodoidea</taxon>
        <taxon>Ixodidae</taxon>
        <taxon>Haemaphysalinae</taxon>
        <taxon>Haemaphysalis</taxon>
    </lineage>
</organism>
<evidence type="ECO:0000259" key="3">
    <source>
        <dbReference type="PROSITE" id="PS50157"/>
    </source>
</evidence>
<feature type="compositionally biased region" description="Pro residues" evidence="2">
    <location>
        <begin position="133"/>
        <end position="147"/>
    </location>
</feature>
<dbReference type="PANTHER" id="PTHR12451">
    <property type="entry name" value="TRANSCRIPTION FACTOR CASTOR PROTEIN MING -RELATED"/>
    <property type="match status" value="1"/>
</dbReference>
<dbReference type="OMA" id="RENCKYR"/>
<keyword evidence="1" id="KW-0479">Metal-binding</keyword>
<dbReference type="GO" id="GO:0000981">
    <property type="term" value="F:DNA-binding transcription factor activity, RNA polymerase II-specific"/>
    <property type="evidence" value="ECO:0007669"/>
    <property type="project" value="TreeGrafter"/>
</dbReference>
<dbReference type="GO" id="GO:0045664">
    <property type="term" value="P:regulation of neuron differentiation"/>
    <property type="evidence" value="ECO:0007669"/>
    <property type="project" value="TreeGrafter"/>
</dbReference>
<dbReference type="SMART" id="SM00355">
    <property type="entry name" value="ZnF_C2H2"/>
    <property type="match status" value="5"/>
</dbReference>
<keyword evidence="5" id="KW-1185">Reference proteome</keyword>